<feature type="transmembrane region" description="Helical" evidence="1">
    <location>
        <begin position="12"/>
        <end position="31"/>
    </location>
</feature>
<sequence length="226" mass="23410">MTSSREPLRLVRGAAAATVTTAVALTGHLLGGGELPALLGIAITWWLAVTACTVLAGSRFSLLRLSAAVLGSQALFHALFVVTTGGSGTVTMVDPPGSQLYHHQHTLTTAGTAASTHAGHLAQIGGTASTHAAHGLVMDPRMLLGHVLAGLLTTVLLHRGERFLFRAFGAARRLIRVLGRLPAPAAPVLVPAARPRPVPDLTHLDHAQRAVLSEQVLRGPPLLLAA</sequence>
<keyword evidence="1" id="KW-0472">Membrane</keyword>
<organism evidence="2 3">
    <name type="scientific">Brachybacterium rhamnosum</name>
    <dbReference type="NCBI Taxonomy" id="173361"/>
    <lineage>
        <taxon>Bacteria</taxon>
        <taxon>Bacillati</taxon>
        <taxon>Actinomycetota</taxon>
        <taxon>Actinomycetes</taxon>
        <taxon>Micrococcales</taxon>
        <taxon>Dermabacteraceae</taxon>
        <taxon>Brachybacterium</taxon>
    </lineage>
</organism>
<evidence type="ECO:0000313" key="2">
    <source>
        <dbReference type="EMBL" id="MFD1834583.1"/>
    </source>
</evidence>
<name>A0ABW4PUW1_9MICO</name>
<feature type="transmembrane region" description="Helical" evidence="1">
    <location>
        <begin position="37"/>
        <end position="62"/>
    </location>
</feature>
<feature type="transmembrane region" description="Helical" evidence="1">
    <location>
        <begin position="142"/>
        <end position="158"/>
    </location>
</feature>
<accession>A0ABW4PUW1</accession>
<keyword evidence="1" id="KW-0812">Transmembrane</keyword>
<evidence type="ECO:0008006" key="4">
    <source>
        <dbReference type="Google" id="ProtNLM"/>
    </source>
</evidence>
<protein>
    <recommendedName>
        <fullName evidence="4">Integral membrane protein</fullName>
    </recommendedName>
</protein>
<reference evidence="3" key="1">
    <citation type="journal article" date="2019" name="Int. J. Syst. Evol. Microbiol.">
        <title>The Global Catalogue of Microorganisms (GCM) 10K type strain sequencing project: providing services to taxonomists for standard genome sequencing and annotation.</title>
        <authorList>
            <consortium name="The Broad Institute Genomics Platform"/>
            <consortium name="The Broad Institute Genome Sequencing Center for Infectious Disease"/>
            <person name="Wu L."/>
            <person name="Ma J."/>
        </authorList>
    </citation>
    <scope>NUCLEOTIDE SEQUENCE [LARGE SCALE GENOMIC DNA]</scope>
    <source>
        <strain evidence="3">JCM 11650</strain>
    </source>
</reference>
<dbReference type="RefSeq" id="WP_343903853.1">
    <property type="nucleotide sequence ID" value="NZ_BAAAIS010000002.1"/>
</dbReference>
<gene>
    <name evidence="2" type="ORF">ACFSDA_05770</name>
</gene>
<keyword evidence="1" id="KW-1133">Transmembrane helix</keyword>
<proteinExistence type="predicted"/>
<dbReference type="Proteomes" id="UP001597280">
    <property type="component" value="Unassembled WGS sequence"/>
</dbReference>
<comment type="caution">
    <text evidence="2">The sequence shown here is derived from an EMBL/GenBank/DDBJ whole genome shotgun (WGS) entry which is preliminary data.</text>
</comment>
<keyword evidence="3" id="KW-1185">Reference proteome</keyword>
<dbReference type="EMBL" id="JBHUFL010000002">
    <property type="protein sequence ID" value="MFD1834583.1"/>
    <property type="molecule type" value="Genomic_DNA"/>
</dbReference>
<feature type="transmembrane region" description="Helical" evidence="1">
    <location>
        <begin position="74"/>
        <end position="93"/>
    </location>
</feature>
<evidence type="ECO:0000256" key="1">
    <source>
        <dbReference type="SAM" id="Phobius"/>
    </source>
</evidence>
<evidence type="ECO:0000313" key="3">
    <source>
        <dbReference type="Proteomes" id="UP001597280"/>
    </source>
</evidence>